<dbReference type="AlphaFoldDB" id="A0A0A9HKR8"/>
<reference evidence="1" key="2">
    <citation type="journal article" date="2015" name="Data Brief">
        <title>Shoot transcriptome of the giant reed, Arundo donax.</title>
        <authorList>
            <person name="Barrero R.A."/>
            <person name="Guerrero F.D."/>
            <person name="Moolhuijzen P."/>
            <person name="Goolsby J.A."/>
            <person name="Tidwell J."/>
            <person name="Bellgard S.E."/>
            <person name="Bellgard M.I."/>
        </authorList>
    </citation>
    <scope>NUCLEOTIDE SEQUENCE</scope>
    <source>
        <tissue evidence="1">Shoot tissue taken approximately 20 cm above the soil surface</tissue>
    </source>
</reference>
<evidence type="ECO:0000313" key="1">
    <source>
        <dbReference type="EMBL" id="JAE37347.1"/>
    </source>
</evidence>
<protein>
    <submittedName>
        <fullName evidence="1">Uncharacterized protein</fullName>
    </submittedName>
</protein>
<organism evidence="1">
    <name type="scientific">Arundo donax</name>
    <name type="common">Giant reed</name>
    <name type="synonym">Donax arundinaceus</name>
    <dbReference type="NCBI Taxonomy" id="35708"/>
    <lineage>
        <taxon>Eukaryota</taxon>
        <taxon>Viridiplantae</taxon>
        <taxon>Streptophyta</taxon>
        <taxon>Embryophyta</taxon>
        <taxon>Tracheophyta</taxon>
        <taxon>Spermatophyta</taxon>
        <taxon>Magnoliopsida</taxon>
        <taxon>Liliopsida</taxon>
        <taxon>Poales</taxon>
        <taxon>Poaceae</taxon>
        <taxon>PACMAD clade</taxon>
        <taxon>Arundinoideae</taxon>
        <taxon>Arundineae</taxon>
        <taxon>Arundo</taxon>
    </lineage>
</organism>
<proteinExistence type="predicted"/>
<sequence>MIFGRTAYSFHDFQYLQQVPPLGETIFLTECCQFLH</sequence>
<name>A0A0A9HKR8_ARUDO</name>
<reference evidence="1" key="1">
    <citation type="submission" date="2014-09" db="EMBL/GenBank/DDBJ databases">
        <authorList>
            <person name="Magalhaes I.L.F."/>
            <person name="Oliveira U."/>
            <person name="Santos F.R."/>
            <person name="Vidigal T.H.D.A."/>
            <person name="Brescovit A.D."/>
            <person name="Santos A.J."/>
        </authorList>
    </citation>
    <scope>NUCLEOTIDE SEQUENCE</scope>
    <source>
        <tissue evidence="1">Shoot tissue taken approximately 20 cm above the soil surface</tissue>
    </source>
</reference>
<dbReference type="EMBL" id="GBRH01160549">
    <property type="protein sequence ID" value="JAE37347.1"/>
    <property type="molecule type" value="Transcribed_RNA"/>
</dbReference>
<accession>A0A0A9HKR8</accession>